<reference evidence="1 2" key="1">
    <citation type="journal article" date="2018" name="MBio">
        <title>Comparative Genomics Reveals the Core Gene Toolbox for the Fungus-Insect Symbiosis.</title>
        <authorList>
            <person name="Wang Y."/>
            <person name="Stata M."/>
            <person name="Wang W."/>
            <person name="Stajich J.E."/>
            <person name="White M.M."/>
            <person name="Moncalvo J.M."/>
        </authorList>
    </citation>
    <scope>NUCLEOTIDE SEQUENCE [LARGE SCALE GENOMIC DNA]</scope>
    <source>
        <strain evidence="1 2">AUS-77-4</strain>
    </source>
</reference>
<name>A0A2T9Z696_9FUNG</name>
<evidence type="ECO:0000313" key="1">
    <source>
        <dbReference type="EMBL" id="PVV00126.1"/>
    </source>
</evidence>
<accession>A0A2T9Z696</accession>
<comment type="caution">
    <text evidence="1">The sequence shown here is derived from an EMBL/GenBank/DDBJ whole genome shotgun (WGS) entry which is preliminary data.</text>
</comment>
<keyword evidence="2" id="KW-1185">Reference proteome</keyword>
<sequence length="111" mass="13095">MNYNKLFFRTGAKQANKSASNATGWRGGRGVFFFGGRNWYWDQGCDNIFVSALVYRPNVWFDQRFQFCYQYAPGFVNLWNTDILFRSRWNRDAGFRSFWFGRAHGHGGGRH</sequence>
<protein>
    <submittedName>
        <fullName evidence="1">Uncharacterized protein</fullName>
    </submittedName>
</protein>
<organism evidence="1 2">
    <name type="scientific">Furculomyces boomerangus</name>
    <dbReference type="NCBI Taxonomy" id="61424"/>
    <lineage>
        <taxon>Eukaryota</taxon>
        <taxon>Fungi</taxon>
        <taxon>Fungi incertae sedis</taxon>
        <taxon>Zoopagomycota</taxon>
        <taxon>Kickxellomycotina</taxon>
        <taxon>Harpellomycetes</taxon>
        <taxon>Harpellales</taxon>
        <taxon>Harpellaceae</taxon>
        <taxon>Furculomyces</taxon>
    </lineage>
</organism>
<dbReference type="STRING" id="61424.A0A2T9Z696"/>
<dbReference type="AlphaFoldDB" id="A0A2T9Z696"/>
<evidence type="ECO:0000313" key="2">
    <source>
        <dbReference type="Proteomes" id="UP000245699"/>
    </source>
</evidence>
<dbReference type="EMBL" id="MBFT01000006">
    <property type="protein sequence ID" value="PVV00126.1"/>
    <property type="molecule type" value="Genomic_DNA"/>
</dbReference>
<dbReference type="OrthoDB" id="5589309at2759"/>
<proteinExistence type="predicted"/>
<dbReference type="Proteomes" id="UP000245699">
    <property type="component" value="Unassembled WGS sequence"/>
</dbReference>
<gene>
    <name evidence="1" type="ORF">BB559_000123</name>
</gene>